<dbReference type="Proteomes" id="UP001501047">
    <property type="component" value="Unassembled WGS sequence"/>
</dbReference>
<comment type="caution">
    <text evidence="1">The sequence shown here is derived from an EMBL/GenBank/DDBJ whole genome shotgun (WGS) entry which is preliminary data.</text>
</comment>
<sequence>MSNDIKKRCIMIFPEFENINIINAIRETYDPFVNNVRPHITLVFPFESNIKEYQLRNWMNEALKGLECFHVELEGIIKISSDSSLYLCLRVKKGKEEIKEIHSRLYDGILKEYKPQWLNQVEFIPHMTVGKFSSEEELNNAYEKIGNLKEKFYSKVDKVSVEIVVKNDSSIREIDVDLQE</sequence>
<keyword evidence="2" id="KW-1185">Reference proteome</keyword>
<dbReference type="InterPro" id="IPR009097">
    <property type="entry name" value="Cyclic_Pdiesterase"/>
</dbReference>
<dbReference type="EMBL" id="BAAACI010000008">
    <property type="protein sequence ID" value="GAA0777532.1"/>
    <property type="molecule type" value="Genomic_DNA"/>
</dbReference>
<gene>
    <name evidence="1" type="ORF">GCM10008908_32800</name>
</gene>
<protein>
    <submittedName>
        <fullName evidence="1">2'-5' RNA ligase family protein</fullName>
    </submittedName>
</protein>
<evidence type="ECO:0000313" key="2">
    <source>
        <dbReference type="Proteomes" id="UP001501047"/>
    </source>
</evidence>
<dbReference type="Gene3D" id="3.90.1140.10">
    <property type="entry name" value="Cyclic phosphodiesterase"/>
    <property type="match status" value="1"/>
</dbReference>
<reference evidence="1 2" key="1">
    <citation type="journal article" date="2019" name="Int. J. Syst. Evol. Microbiol.">
        <title>The Global Catalogue of Microorganisms (GCM) 10K type strain sequencing project: providing services to taxonomists for standard genome sequencing and annotation.</title>
        <authorList>
            <consortium name="The Broad Institute Genomics Platform"/>
            <consortium name="The Broad Institute Genome Sequencing Center for Infectious Disease"/>
            <person name="Wu L."/>
            <person name="Ma J."/>
        </authorList>
    </citation>
    <scope>NUCLEOTIDE SEQUENCE [LARGE SCALE GENOMIC DNA]</scope>
    <source>
        <strain evidence="1 2">JCM 1417</strain>
    </source>
</reference>
<dbReference type="Pfam" id="PF13563">
    <property type="entry name" value="2_5_RNA_ligase2"/>
    <property type="match status" value="1"/>
</dbReference>
<dbReference type="InterPro" id="IPR050580">
    <property type="entry name" value="2H_phosphoesterase_YjcG-like"/>
</dbReference>
<dbReference type="PANTHER" id="PTHR40037:SF1">
    <property type="entry name" value="PHOSPHOESTERASE SAOUHSC_00951-RELATED"/>
    <property type="match status" value="1"/>
</dbReference>
<evidence type="ECO:0000313" key="1">
    <source>
        <dbReference type="EMBL" id="GAA0777532.1"/>
    </source>
</evidence>
<name>A0ABN1KWA4_CLOSU</name>
<organism evidence="1 2">
    <name type="scientific">Clostridium subterminale</name>
    <dbReference type="NCBI Taxonomy" id="1550"/>
    <lineage>
        <taxon>Bacteria</taxon>
        <taxon>Bacillati</taxon>
        <taxon>Bacillota</taxon>
        <taxon>Clostridia</taxon>
        <taxon>Eubacteriales</taxon>
        <taxon>Clostridiaceae</taxon>
        <taxon>Clostridium</taxon>
    </lineage>
</organism>
<dbReference type="GO" id="GO:0016874">
    <property type="term" value="F:ligase activity"/>
    <property type="evidence" value="ECO:0007669"/>
    <property type="project" value="UniProtKB-KW"/>
</dbReference>
<dbReference type="SUPFAM" id="SSF55144">
    <property type="entry name" value="LigT-like"/>
    <property type="match status" value="1"/>
</dbReference>
<proteinExistence type="predicted"/>
<dbReference type="RefSeq" id="WP_343827600.1">
    <property type="nucleotide sequence ID" value="NZ_BAAACI010000008.1"/>
</dbReference>
<dbReference type="PANTHER" id="PTHR40037">
    <property type="entry name" value="PHOSPHOESTERASE YJCG-RELATED"/>
    <property type="match status" value="1"/>
</dbReference>
<accession>A0ABN1KWA4</accession>
<keyword evidence="1" id="KW-0436">Ligase</keyword>